<feature type="region of interest" description="Disordered" evidence="1">
    <location>
        <begin position="113"/>
        <end position="155"/>
    </location>
</feature>
<dbReference type="Proteomes" id="UP001159042">
    <property type="component" value="Unassembled WGS sequence"/>
</dbReference>
<evidence type="ECO:0000313" key="2">
    <source>
        <dbReference type="EMBL" id="KAJ8919491.1"/>
    </source>
</evidence>
<reference evidence="2 3" key="1">
    <citation type="journal article" date="2023" name="Insect Mol. Biol.">
        <title>Genome sequencing provides insights into the evolution of gene families encoding plant cell wall-degrading enzymes in longhorned beetles.</title>
        <authorList>
            <person name="Shin N.R."/>
            <person name="Okamura Y."/>
            <person name="Kirsch R."/>
            <person name="Pauchet Y."/>
        </authorList>
    </citation>
    <scope>NUCLEOTIDE SEQUENCE [LARGE SCALE GENOMIC DNA]</scope>
    <source>
        <strain evidence="2">EAD_L_NR</strain>
    </source>
</reference>
<evidence type="ECO:0008006" key="4">
    <source>
        <dbReference type="Google" id="ProtNLM"/>
    </source>
</evidence>
<dbReference type="EMBL" id="JANEYG010000017">
    <property type="protein sequence ID" value="KAJ8919491.1"/>
    <property type="molecule type" value="Genomic_DNA"/>
</dbReference>
<feature type="compositionally biased region" description="Low complexity" evidence="1">
    <location>
        <begin position="131"/>
        <end position="140"/>
    </location>
</feature>
<dbReference type="InterPro" id="IPR028260">
    <property type="entry name" value="FAM177"/>
</dbReference>
<evidence type="ECO:0000256" key="1">
    <source>
        <dbReference type="SAM" id="MobiDB-lite"/>
    </source>
</evidence>
<protein>
    <recommendedName>
        <fullName evidence="4">Protein FAM177A1</fullName>
    </recommendedName>
</protein>
<dbReference type="AlphaFoldDB" id="A0AAV8W016"/>
<dbReference type="PANTHER" id="PTHR31206:SF1">
    <property type="entry name" value="LP10445P"/>
    <property type="match status" value="1"/>
</dbReference>
<evidence type="ECO:0000313" key="3">
    <source>
        <dbReference type="Proteomes" id="UP001159042"/>
    </source>
</evidence>
<name>A0AAV8W016_9CUCU</name>
<organism evidence="2 3">
    <name type="scientific">Exocentrus adspersus</name>
    <dbReference type="NCBI Taxonomy" id="1586481"/>
    <lineage>
        <taxon>Eukaryota</taxon>
        <taxon>Metazoa</taxon>
        <taxon>Ecdysozoa</taxon>
        <taxon>Arthropoda</taxon>
        <taxon>Hexapoda</taxon>
        <taxon>Insecta</taxon>
        <taxon>Pterygota</taxon>
        <taxon>Neoptera</taxon>
        <taxon>Endopterygota</taxon>
        <taxon>Coleoptera</taxon>
        <taxon>Polyphaga</taxon>
        <taxon>Cucujiformia</taxon>
        <taxon>Chrysomeloidea</taxon>
        <taxon>Cerambycidae</taxon>
        <taxon>Lamiinae</taxon>
        <taxon>Acanthocinini</taxon>
        <taxon>Exocentrus</taxon>
    </lineage>
</organism>
<accession>A0AAV8W016</accession>
<keyword evidence="3" id="KW-1185">Reference proteome</keyword>
<gene>
    <name evidence="2" type="ORF">NQ315_002112</name>
</gene>
<feature type="compositionally biased region" description="Polar residues" evidence="1">
    <location>
        <begin position="145"/>
        <end position="155"/>
    </location>
</feature>
<comment type="caution">
    <text evidence="2">The sequence shown here is derived from an EMBL/GenBank/DDBJ whole genome shotgun (WGS) entry which is preliminary data.</text>
</comment>
<proteinExistence type="predicted"/>
<dbReference type="Pfam" id="PF14774">
    <property type="entry name" value="FAM177"/>
    <property type="match status" value="1"/>
</dbReference>
<dbReference type="PANTHER" id="PTHR31206">
    <property type="entry name" value="LP10445P"/>
    <property type="match status" value="1"/>
</dbReference>
<sequence length="155" mass="17511">MVLVRPDAVQSVTGEENHQQAAIKVKTPKRVLHFCDGVLEEYSSDEEEAEALKEQAVVDPSTLQWGPWFWYKAWTAGASTLSVVDSIGEYLASLFGITTPRYYFELEEYKRREKEKQQEQEQAQGWSQTPTASTVTSVSVPLKEISSNQPKPVEV</sequence>